<dbReference type="EMBL" id="BSXT01000038">
    <property type="protein sequence ID" value="GMF15620.1"/>
    <property type="molecule type" value="Genomic_DNA"/>
</dbReference>
<dbReference type="AlphaFoldDB" id="A0A9W6WT07"/>
<feature type="compositionally biased region" description="Basic residues" evidence="1">
    <location>
        <begin position="94"/>
        <end position="107"/>
    </location>
</feature>
<feature type="compositionally biased region" description="Low complexity" evidence="1">
    <location>
        <begin position="140"/>
        <end position="154"/>
    </location>
</feature>
<feature type="compositionally biased region" description="Basic and acidic residues" evidence="1">
    <location>
        <begin position="81"/>
        <end position="93"/>
    </location>
</feature>
<protein>
    <submittedName>
        <fullName evidence="2">Unnamed protein product</fullName>
    </submittedName>
</protein>
<accession>A0A9W6WT07</accession>
<evidence type="ECO:0000313" key="3">
    <source>
        <dbReference type="Proteomes" id="UP001165121"/>
    </source>
</evidence>
<feature type="region of interest" description="Disordered" evidence="1">
    <location>
        <begin position="140"/>
        <end position="175"/>
    </location>
</feature>
<feature type="region of interest" description="Disordered" evidence="1">
    <location>
        <begin position="69"/>
        <end position="111"/>
    </location>
</feature>
<comment type="caution">
    <text evidence="2">The sequence shown here is derived from an EMBL/GenBank/DDBJ whole genome shotgun (WGS) entry which is preliminary data.</text>
</comment>
<gene>
    <name evidence="2" type="ORF">Pfra01_000049500</name>
</gene>
<sequence length="175" mass="19067">MAAATTSDGTESTESNNLALSGFLSNAWRRPTDGLRLITCEDSQDPLYEMNRAIKRLCMVAKHQGLLPPRSKQLTSLGKRKNSDYDKPHDRATKTGKRNSSSKRGKLPRRDYSNARCGECGEYGHTTGYHNTFVIRSKGAAHAASSVAAKSSSVLPKSDSEDDKKITSAESEESA</sequence>
<reference evidence="2" key="1">
    <citation type="submission" date="2023-04" db="EMBL/GenBank/DDBJ databases">
        <title>Phytophthora fragariaefolia NBRC 109709.</title>
        <authorList>
            <person name="Ichikawa N."/>
            <person name="Sato H."/>
            <person name="Tonouchi N."/>
        </authorList>
    </citation>
    <scope>NUCLEOTIDE SEQUENCE</scope>
    <source>
        <strain evidence="2">NBRC 109709</strain>
    </source>
</reference>
<dbReference type="Proteomes" id="UP001165121">
    <property type="component" value="Unassembled WGS sequence"/>
</dbReference>
<keyword evidence="3" id="KW-1185">Reference proteome</keyword>
<evidence type="ECO:0000256" key="1">
    <source>
        <dbReference type="SAM" id="MobiDB-lite"/>
    </source>
</evidence>
<proteinExistence type="predicted"/>
<dbReference type="OrthoDB" id="98940at2759"/>
<evidence type="ECO:0000313" key="2">
    <source>
        <dbReference type="EMBL" id="GMF15620.1"/>
    </source>
</evidence>
<feature type="compositionally biased region" description="Basic and acidic residues" evidence="1">
    <location>
        <begin position="158"/>
        <end position="167"/>
    </location>
</feature>
<organism evidence="2 3">
    <name type="scientific">Phytophthora fragariaefolia</name>
    <dbReference type="NCBI Taxonomy" id="1490495"/>
    <lineage>
        <taxon>Eukaryota</taxon>
        <taxon>Sar</taxon>
        <taxon>Stramenopiles</taxon>
        <taxon>Oomycota</taxon>
        <taxon>Peronosporomycetes</taxon>
        <taxon>Peronosporales</taxon>
        <taxon>Peronosporaceae</taxon>
        <taxon>Phytophthora</taxon>
    </lineage>
</organism>
<name>A0A9W6WT07_9STRA</name>